<dbReference type="STRING" id="574650.SAMN04487966_10341"/>
<dbReference type="GO" id="GO:0006950">
    <property type="term" value="P:response to stress"/>
    <property type="evidence" value="ECO:0007669"/>
    <property type="project" value="TreeGrafter"/>
</dbReference>
<dbReference type="OrthoDB" id="8635520at2"/>
<reference evidence="2 3" key="1">
    <citation type="submission" date="2016-10" db="EMBL/GenBank/DDBJ databases">
        <authorList>
            <person name="de Groot N.N."/>
        </authorList>
    </citation>
    <scope>NUCLEOTIDE SEQUENCE [LARGE SCALE GENOMIC DNA]</scope>
    <source>
        <strain evidence="2 3">CGMCC 1.7054</strain>
    </source>
</reference>
<name>A0A1I7MIM7_9MICC</name>
<dbReference type="AlphaFoldDB" id="A0A1I7MIM7"/>
<protein>
    <submittedName>
        <fullName evidence="2">Transcriptional regulator, MarR family</fullName>
    </submittedName>
</protein>
<dbReference type="PRINTS" id="PR00598">
    <property type="entry name" value="HTHMARR"/>
</dbReference>
<dbReference type="InterPro" id="IPR036390">
    <property type="entry name" value="WH_DNA-bd_sf"/>
</dbReference>
<accession>A0A1I7MIM7</accession>
<dbReference type="RefSeq" id="WP_091695520.1">
    <property type="nucleotide sequence ID" value="NZ_FPCG01000003.1"/>
</dbReference>
<dbReference type="SUPFAM" id="SSF46785">
    <property type="entry name" value="Winged helix' DNA-binding domain"/>
    <property type="match status" value="1"/>
</dbReference>
<dbReference type="SMART" id="SM00347">
    <property type="entry name" value="HTH_MARR"/>
    <property type="match status" value="1"/>
</dbReference>
<dbReference type="InterPro" id="IPR039422">
    <property type="entry name" value="MarR/SlyA-like"/>
</dbReference>
<dbReference type="PANTHER" id="PTHR33164:SF43">
    <property type="entry name" value="HTH-TYPE TRANSCRIPTIONAL REPRESSOR YETL"/>
    <property type="match status" value="1"/>
</dbReference>
<organism evidence="2 3">
    <name type="scientific">Micrococcus terreus</name>
    <dbReference type="NCBI Taxonomy" id="574650"/>
    <lineage>
        <taxon>Bacteria</taxon>
        <taxon>Bacillati</taxon>
        <taxon>Actinomycetota</taxon>
        <taxon>Actinomycetes</taxon>
        <taxon>Micrococcales</taxon>
        <taxon>Micrococcaceae</taxon>
        <taxon>Micrococcus</taxon>
    </lineage>
</organism>
<dbReference type="PROSITE" id="PS50995">
    <property type="entry name" value="HTH_MARR_2"/>
    <property type="match status" value="1"/>
</dbReference>
<dbReference type="GO" id="GO:0003700">
    <property type="term" value="F:DNA-binding transcription factor activity"/>
    <property type="evidence" value="ECO:0007669"/>
    <property type="project" value="InterPro"/>
</dbReference>
<feature type="domain" description="HTH marR-type" evidence="1">
    <location>
        <begin position="32"/>
        <end position="164"/>
    </location>
</feature>
<sequence>MPTTATPEKTPADESTAPSATGIERLQSARVASDIQFLIARARGRGNSHANLMLAELDLKVRHFSVLSLVCTEERPTQRELGEFLDLDPSQIVALVDSLEERGAVRRETDPRDRRSKIVVPTESGHDLHEQAAALTRESEETVLQTLSPRERRQLRALLQKVAF</sequence>
<dbReference type="EMBL" id="FPCG01000003">
    <property type="protein sequence ID" value="SFV21788.1"/>
    <property type="molecule type" value="Genomic_DNA"/>
</dbReference>
<dbReference type="InterPro" id="IPR000835">
    <property type="entry name" value="HTH_MarR-typ"/>
</dbReference>
<dbReference type="PANTHER" id="PTHR33164">
    <property type="entry name" value="TRANSCRIPTIONAL REGULATOR, MARR FAMILY"/>
    <property type="match status" value="1"/>
</dbReference>
<gene>
    <name evidence="2" type="ORF">SAMN04487966_10341</name>
</gene>
<evidence type="ECO:0000259" key="1">
    <source>
        <dbReference type="PROSITE" id="PS50995"/>
    </source>
</evidence>
<evidence type="ECO:0000313" key="2">
    <source>
        <dbReference type="EMBL" id="SFV21788.1"/>
    </source>
</evidence>
<dbReference type="InterPro" id="IPR036388">
    <property type="entry name" value="WH-like_DNA-bd_sf"/>
</dbReference>
<proteinExistence type="predicted"/>
<evidence type="ECO:0000313" key="3">
    <source>
        <dbReference type="Proteomes" id="UP000198881"/>
    </source>
</evidence>
<keyword evidence="3" id="KW-1185">Reference proteome</keyword>
<dbReference type="Pfam" id="PF12802">
    <property type="entry name" value="MarR_2"/>
    <property type="match status" value="1"/>
</dbReference>
<dbReference type="Proteomes" id="UP000198881">
    <property type="component" value="Unassembled WGS sequence"/>
</dbReference>
<dbReference type="Gene3D" id="1.10.10.10">
    <property type="entry name" value="Winged helix-like DNA-binding domain superfamily/Winged helix DNA-binding domain"/>
    <property type="match status" value="1"/>
</dbReference>